<evidence type="ECO:0000313" key="2">
    <source>
        <dbReference type="Proteomes" id="UP001065298"/>
    </source>
</evidence>
<dbReference type="EMBL" id="CM046504">
    <property type="protein sequence ID" value="KAI8680414.1"/>
    <property type="molecule type" value="Genomic_DNA"/>
</dbReference>
<proteinExistence type="predicted"/>
<evidence type="ECO:0000313" key="1">
    <source>
        <dbReference type="EMBL" id="KAI8680414.1"/>
    </source>
</evidence>
<organism evidence="1 2">
    <name type="scientific">Fusarium keratoplasticum</name>
    <dbReference type="NCBI Taxonomy" id="1328300"/>
    <lineage>
        <taxon>Eukaryota</taxon>
        <taxon>Fungi</taxon>
        <taxon>Dikarya</taxon>
        <taxon>Ascomycota</taxon>
        <taxon>Pezizomycotina</taxon>
        <taxon>Sordariomycetes</taxon>
        <taxon>Hypocreomycetidae</taxon>
        <taxon>Hypocreales</taxon>
        <taxon>Nectriaceae</taxon>
        <taxon>Fusarium</taxon>
        <taxon>Fusarium solani species complex</taxon>
    </lineage>
</organism>
<name>A0ACC0RAV1_9HYPO</name>
<protein>
    <submittedName>
        <fullName evidence="1">NACHT domain-containing protein</fullName>
    </submittedName>
</protein>
<dbReference type="Proteomes" id="UP001065298">
    <property type="component" value="Chromosome 2"/>
</dbReference>
<comment type="caution">
    <text evidence="1">The sequence shown here is derived from an EMBL/GenBank/DDBJ whole genome shotgun (WGS) entry which is preliminary data.</text>
</comment>
<gene>
    <name evidence="1" type="ORF">NCS57_00321900</name>
</gene>
<reference evidence="1" key="1">
    <citation type="submission" date="2022-06" db="EMBL/GenBank/DDBJ databases">
        <title>Fusarium solani species complex genomes reveal bases of compartmentalisation and animal pathogenesis.</title>
        <authorList>
            <person name="Tsai I.J."/>
        </authorList>
    </citation>
    <scope>NUCLEOTIDE SEQUENCE</scope>
    <source>
        <strain evidence="1">Fu6.1</strain>
    </source>
</reference>
<accession>A0ACC0RAV1</accession>
<sequence length="2223" mass="247439">MEAAASIAGLVALADLVFRYSMKYVKSSKGAQKEVEAISRETGDLALVLHRLSFVTIRLVETQSSDGTEVPSNITLHHLYHCEELLIRLKKRLGDAESDIGSDSRLERLSSHLKWPFSSSEVKQILQDLERHKQTINLALAADSLSSLILLLSRQSATNTGINKVQDVVKEILDIETKIVLDKKRKNVLEFFTKVNPYSEFDTNRRLRQGLTGLWLTHGPEFEKWYTTRGSKIWCSGIPGAGKSVLAAAIIDDCLQRNATNQGTALAYFFCTYRDEKSQEPTSILSSLCSQLARQGENAFETLKEYHDELTCERQLQAEPSTNKLIKILRRMCSSFDRVYLIVDGLDECVTHVEECVESLAALLPSPCDETLNLAVLSRDEAPIRAILGDQFQNVEIEAHTEDVDRYVTQELDRRIASRKLRLRSLALKDKIKARLVIGAKGMFRWVACQVDHLCELPTDGARERALDNLPPTLFATYERILARIDESHEQVRQLVQRTLLLISSPHHGHLSLRQICEAISLQDGWEELPDEDIVDGEEVLRWCGSLVRTRTMEEHDELGIEFSHFSVQEYLQNNCHWHPTLSAYGISREKACHLLASLCLDYLALKNHEQLPKETDEAIKAMDERDLRYPFYRHAATFWPFYVREGGEGCCLERIHDLFQLPKTPRFCSWATTLATHSMSMDRMEWYNAADLWLETRSFSEMDVVFNPFHVVRPDFTPLHMAAALGMPELCDHLLKQGANMDLKGKFGTPLHCAIAGLGIFAFDGPESNLYDSNMFDKANFFDAVGQLLGRRQSGQVLLNAKANPHLCFISGQEERYSSLSLAAIWLSCDKGLGIAADLIKARIAVGEEDLHHFTERYDYLVDLTECGDEYSDRHAVLSLLEALGPPTMETKGTPTSRLYIETYNWATMMEVKGLDQLSIHQPTAGFSDDEIVGLVTGWIVNNNAVELSRFLESSRSELVKSTKFDTYIETTNGTALHLAARHSSLDVLDVLLKYGLDANIADENGKTSAHWCGGVDELRVLLAYGASTLVPNKSKETLWHHMASQGNIKSLDFLAGLDVRQEALQMVSSRNETPICSALNNGQTDVVLFLLKHCDSRAFWQSGGSIFRAAAKLGSSEIVKHLLDVGIEVDGMDDITGNPLHYLSRDAGVECVQLLKDLFPLDQRRKRDHRTPLESLLLQGVEEGTELDDKVLEAMLPGNILSCPKEASRLWSFVGSLVAKHALAEHALPKHVLATQDYGVSWIWLSKFVPTLIELGVMAKHEDTGQSALGPFASCLVADITYRYEKMLDGLYIPGYTKWFWFSSMIQQAMREGGRWDRAGEVDGVRLLSFAILHNDAKMISLLVEKGVDMHSRVDVLSPFEFACFPGVPVEERSFAILVKHAALAKMAEGNEKLKGCGSLHFVAGWAKNEGPCTWKLRQMLSAGVNPNLPLSGEPSPLAFHVFRGALDTAEILLESEADPWARGSYSFDAALEAVRFGHYSILERIAATNGQTPCWDRTWAGVFSDKKFAGGNALHLAALNGKTKCLEFYLSRGLLSDLECCDDTLKTPMHYAAHFDGSSTIEFLTIRGGNIDARDRFGLTPLHLAADQGHLQAAKTLINLGAKHQPCNRGCTPLVYAYARGNETMIEALHSSSEELQESNSPNESPKLVKLLAEAMRNAILRRDVAACKRILALGCPIDVEIYLGQAVTPLAVAICHQQDPEVVRWLVDSGATVSTAFPQPYQNRYLNALEAAVAHPIFNSLLHKLLNKFLEEGGNFLDMARSPVHLAVGCNNIEGLRIMLDWLRNMYGSSGLNLNKSSCVVEGKPSLRETLSAFVNQQNAQNQNTALHVAASKNNVDACAILIDSGANIEETGVNNATPLHLAAICGSLQVAKDLLSRGARANPLDVCAETPLMLAYRTGQWGLVDLLTPHYENPTSTNHMGESILHFMTRYEPGPARKEVSVESLSRCIEQGVSLYLRDATGITPAHWILVSQSACYLRSLLNRDYRFLRLEEIVPWPEMCFANGTYKLMAISKNLRLIRPFLSKHELHQLCGVADSGNHSLLCRAAGWGLVEAIENFLALGVDMIEHECSDHGTPLTAAVSNRQVQAVKCLVRNGATIPDNLCHPTDSRASMASPDILIRQWLFVGRYLEQKRISNGTTEAADKIESWAGVCSVEVALKWEWKRRRGESTWEYACRLQGIIKDLRGKVIKCAWEIDSKSGGSDDGGEDGSDFDSDDE</sequence>
<keyword evidence="2" id="KW-1185">Reference proteome</keyword>